<dbReference type="EMBL" id="ML736760">
    <property type="protein sequence ID" value="KAE8405416.1"/>
    <property type="molecule type" value="Genomic_DNA"/>
</dbReference>
<dbReference type="PROSITE" id="PS50048">
    <property type="entry name" value="ZN2_CY6_FUNGAL_2"/>
    <property type="match status" value="1"/>
</dbReference>
<dbReference type="AlphaFoldDB" id="A0A5N7DG46"/>
<name>A0A5N7DG46_9EURO</name>
<dbReference type="RefSeq" id="XP_031942735.1">
    <property type="nucleotide sequence ID" value="XM_032086901.1"/>
</dbReference>
<keyword evidence="3" id="KW-0804">Transcription</keyword>
<dbReference type="GeneID" id="43671592"/>
<dbReference type="GO" id="GO:0000981">
    <property type="term" value="F:DNA-binding transcription factor activity, RNA polymerase II-specific"/>
    <property type="evidence" value="ECO:0007669"/>
    <property type="project" value="InterPro"/>
</dbReference>
<dbReference type="PANTHER" id="PTHR38791:SF11">
    <property type="entry name" value="ZN(II)2CYS6 TRANSCRIPTION FACTOR (EUROFUNG)"/>
    <property type="match status" value="1"/>
</dbReference>
<dbReference type="Gene3D" id="4.10.240.10">
    <property type="entry name" value="Zn(2)-C6 fungal-type DNA-binding domain"/>
    <property type="match status" value="1"/>
</dbReference>
<keyword evidence="2" id="KW-0238">DNA-binding</keyword>
<dbReference type="GO" id="GO:0009893">
    <property type="term" value="P:positive regulation of metabolic process"/>
    <property type="evidence" value="ECO:0007669"/>
    <property type="project" value="UniProtKB-ARBA"/>
</dbReference>
<evidence type="ECO:0000256" key="1">
    <source>
        <dbReference type="ARBA" id="ARBA00023015"/>
    </source>
</evidence>
<evidence type="ECO:0000259" key="5">
    <source>
        <dbReference type="PROSITE" id="PS50048"/>
    </source>
</evidence>
<dbReference type="InterPro" id="IPR001138">
    <property type="entry name" value="Zn2Cys6_DnaBD"/>
</dbReference>
<organism evidence="6 7">
    <name type="scientific">Aspergillus pseudonomiae</name>
    <dbReference type="NCBI Taxonomy" id="1506151"/>
    <lineage>
        <taxon>Eukaryota</taxon>
        <taxon>Fungi</taxon>
        <taxon>Dikarya</taxon>
        <taxon>Ascomycota</taxon>
        <taxon>Pezizomycotina</taxon>
        <taxon>Eurotiomycetes</taxon>
        <taxon>Eurotiomycetidae</taxon>
        <taxon>Eurotiales</taxon>
        <taxon>Aspergillaceae</taxon>
        <taxon>Aspergillus</taxon>
        <taxon>Aspergillus subgen. Circumdati</taxon>
    </lineage>
</organism>
<dbReference type="SMART" id="SM00066">
    <property type="entry name" value="GAL4"/>
    <property type="match status" value="1"/>
</dbReference>
<dbReference type="Pfam" id="PF00172">
    <property type="entry name" value="Zn_clus"/>
    <property type="match status" value="1"/>
</dbReference>
<evidence type="ECO:0000256" key="4">
    <source>
        <dbReference type="ARBA" id="ARBA00023242"/>
    </source>
</evidence>
<feature type="domain" description="Zn(2)-C6 fungal-type" evidence="5">
    <location>
        <begin position="10"/>
        <end position="38"/>
    </location>
</feature>
<keyword evidence="1" id="KW-0805">Transcription regulation</keyword>
<dbReference type="OrthoDB" id="4491390at2759"/>
<dbReference type="Pfam" id="PF11951">
    <property type="entry name" value="Fungal_trans_2"/>
    <property type="match status" value="1"/>
</dbReference>
<keyword evidence="4" id="KW-0539">Nucleus</keyword>
<reference evidence="6 7" key="1">
    <citation type="submission" date="2019-04" db="EMBL/GenBank/DDBJ databases">
        <authorList>
            <consortium name="DOE Joint Genome Institute"/>
            <person name="Mondo S."/>
            <person name="Kjaerbolling I."/>
            <person name="Vesth T."/>
            <person name="Frisvad J.C."/>
            <person name="Nybo J.L."/>
            <person name="Theobald S."/>
            <person name="Kildgaard S."/>
            <person name="Isbrandt T."/>
            <person name="Kuo A."/>
            <person name="Sato A."/>
            <person name="Lyhne E.K."/>
            <person name="Kogle M.E."/>
            <person name="Wiebenga A."/>
            <person name="Kun R.S."/>
            <person name="Lubbers R.J."/>
            <person name="Makela M.R."/>
            <person name="Barry K."/>
            <person name="Chovatia M."/>
            <person name="Clum A."/>
            <person name="Daum C."/>
            <person name="Haridas S."/>
            <person name="He G."/>
            <person name="LaButti K."/>
            <person name="Lipzen A."/>
            <person name="Riley R."/>
            <person name="Salamov A."/>
            <person name="Simmons B.A."/>
            <person name="Magnuson J.K."/>
            <person name="Henrissat B."/>
            <person name="Mortensen U.H."/>
            <person name="Larsen T.O."/>
            <person name="Devries R.P."/>
            <person name="Grigoriev I.V."/>
            <person name="Machida M."/>
            <person name="Baker S.E."/>
            <person name="Andersen M.R."/>
            <person name="Cantor M.N."/>
            <person name="Hua S.X."/>
        </authorList>
    </citation>
    <scope>NUCLEOTIDE SEQUENCE [LARGE SCALE GENOMIC DNA]</scope>
    <source>
        <strain evidence="6 7">CBS 119388</strain>
    </source>
</reference>
<dbReference type="SUPFAM" id="SSF57701">
    <property type="entry name" value="Zn2/Cys6 DNA-binding domain"/>
    <property type="match status" value="1"/>
</dbReference>
<dbReference type="InterPro" id="IPR036864">
    <property type="entry name" value="Zn2-C6_fun-type_DNA-bd_sf"/>
</dbReference>
<dbReference type="GO" id="GO:0008270">
    <property type="term" value="F:zinc ion binding"/>
    <property type="evidence" value="ECO:0007669"/>
    <property type="project" value="InterPro"/>
</dbReference>
<dbReference type="GO" id="GO:0003677">
    <property type="term" value="F:DNA binding"/>
    <property type="evidence" value="ECO:0007669"/>
    <property type="project" value="UniProtKB-KW"/>
</dbReference>
<dbReference type="Proteomes" id="UP000325579">
    <property type="component" value="Unassembled WGS sequence"/>
</dbReference>
<dbReference type="InterPro" id="IPR021858">
    <property type="entry name" value="Fun_TF"/>
</dbReference>
<sequence length="498" mass="55845">MVNTGLPSKDCHTCRRRRVKCDLGRPGCLRCKKIGHDCPGYRDLSRLGFNFRILTPESYLCHKDRNHDPQVTKGSAQEQGRHFRFATRQPQLALTYTPTEQWEDHAKPLVISQFTILTLQGARVYGSFDFLPQLFERADAKSTLHKVCNAVASACFDNRSRSDSMGFSHKKLYVKALQSLSNDISHVEKQKQDQTLVAVWLLCLYELLVGAPSHKSQLEPRGWNAHGEAMLGLLRLRGQNQFLTKTGCQLFQIAYPIIQIQAIQAGRPPPPEAIAWLHSMQTSPVAREMLFLPAFLYSDLACRIYSTIRDLIDQGSCERMLKSIDDVIVACRNLESSIDAVITQGPAPQSQPGPSDDLATGQTQKWLMNQHAANYLNAFLFRVYEGSVELLSQTLKAHVSPKKHAELLCQRESSIKRLLHLADRIIVSLPLLMPATVARTDQRGPNVPTWGHALKLLWPLGLIACSAHVHDSQRAAAKLGLLRIGYEVGIMRAVRTYA</sequence>
<proteinExistence type="predicted"/>
<protein>
    <recommendedName>
        <fullName evidence="5">Zn(2)-C6 fungal-type domain-containing protein</fullName>
    </recommendedName>
</protein>
<keyword evidence="7" id="KW-1185">Reference proteome</keyword>
<evidence type="ECO:0000256" key="2">
    <source>
        <dbReference type="ARBA" id="ARBA00023125"/>
    </source>
</evidence>
<evidence type="ECO:0000256" key="3">
    <source>
        <dbReference type="ARBA" id="ARBA00023163"/>
    </source>
</evidence>
<dbReference type="InterPro" id="IPR053175">
    <property type="entry name" value="DHMBA_Reg_Transcription_Factor"/>
</dbReference>
<evidence type="ECO:0000313" key="7">
    <source>
        <dbReference type="Proteomes" id="UP000325579"/>
    </source>
</evidence>
<evidence type="ECO:0000313" key="6">
    <source>
        <dbReference type="EMBL" id="KAE8405416.1"/>
    </source>
</evidence>
<dbReference type="CDD" id="cd00067">
    <property type="entry name" value="GAL4"/>
    <property type="match status" value="1"/>
</dbReference>
<gene>
    <name evidence="6" type="ORF">BDV37DRAFT_281823</name>
</gene>
<dbReference type="PANTHER" id="PTHR38791">
    <property type="entry name" value="ZN(II)2CYS6 TRANSCRIPTION FACTOR (EUROFUNG)-RELATED-RELATED"/>
    <property type="match status" value="1"/>
</dbReference>
<accession>A0A5N7DG46</accession>